<evidence type="ECO:0000313" key="2">
    <source>
        <dbReference type="EMBL" id="TKW13193.1"/>
    </source>
</evidence>
<name>A0A4U6UGF9_SETVI</name>
<protein>
    <submittedName>
        <fullName evidence="2">Uncharacterized protein</fullName>
    </submittedName>
</protein>
<evidence type="ECO:0000313" key="3">
    <source>
        <dbReference type="Proteomes" id="UP000298652"/>
    </source>
</evidence>
<dbReference type="Proteomes" id="UP000298652">
    <property type="component" value="Chromosome 5"/>
</dbReference>
<sequence>MSVSQRSWAVRNLVFLVFCSRTLLGDQLSCVQGVA</sequence>
<evidence type="ECO:0000256" key="1">
    <source>
        <dbReference type="SAM" id="SignalP"/>
    </source>
</evidence>
<gene>
    <name evidence="2" type="ORF">SEVIR_5G083550v2</name>
</gene>
<dbReference type="Gramene" id="TKW13193">
    <property type="protein sequence ID" value="TKW13193"/>
    <property type="gene ID" value="SEVIR_5G083550v2"/>
</dbReference>
<feature type="chain" id="PRO_5020987150" evidence="1">
    <location>
        <begin position="26"/>
        <end position="35"/>
    </location>
</feature>
<reference evidence="2" key="1">
    <citation type="submission" date="2019-03" db="EMBL/GenBank/DDBJ databases">
        <title>WGS assembly of Setaria viridis.</title>
        <authorList>
            <person name="Huang P."/>
            <person name="Jenkins J."/>
            <person name="Grimwood J."/>
            <person name="Barry K."/>
            <person name="Healey A."/>
            <person name="Mamidi S."/>
            <person name="Sreedasyam A."/>
            <person name="Shu S."/>
            <person name="Feldman M."/>
            <person name="Wu J."/>
            <person name="Yu Y."/>
            <person name="Chen C."/>
            <person name="Johnson J."/>
            <person name="Rokhsar D."/>
            <person name="Baxter I."/>
            <person name="Schmutz J."/>
            <person name="Brutnell T."/>
            <person name="Kellogg E."/>
        </authorList>
    </citation>
    <scope>NUCLEOTIDE SEQUENCE [LARGE SCALE GENOMIC DNA]</scope>
</reference>
<dbReference type="EMBL" id="CM016556">
    <property type="protein sequence ID" value="TKW13193.1"/>
    <property type="molecule type" value="Genomic_DNA"/>
</dbReference>
<organism evidence="2 3">
    <name type="scientific">Setaria viridis</name>
    <name type="common">Green bristlegrass</name>
    <name type="synonym">Setaria italica subsp. viridis</name>
    <dbReference type="NCBI Taxonomy" id="4556"/>
    <lineage>
        <taxon>Eukaryota</taxon>
        <taxon>Viridiplantae</taxon>
        <taxon>Streptophyta</taxon>
        <taxon>Embryophyta</taxon>
        <taxon>Tracheophyta</taxon>
        <taxon>Spermatophyta</taxon>
        <taxon>Magnoliopsida</taxon>
        <taxon>Liliopsida</taxon>
        <taxon>Poales</taxon>
        <taxon>Poaceae</taxon>
        <taxon>PACMAD clade</taxon>
        <taxon>Panicoideae</taxon>
        <taxon>Panicodae</taxon>
        <taxon>Paniceae</taxon>
        <taxon>Cenchrinae</taxon>
        <taxon>Setaria</taxon>
    </lineage>
</organism>
<proteinExistence type="predicted"/>
<dbReference type="AlphaFoldDB" id="A0A4U6UGF9"/>
<keyword evidence="3" id="KW-1185">Reference proteome</keyword>
<accession>A0A4U6UGF9</accession>
<keyword evidence="1" id="KW-0732">Signal</keyword>
<feature type="signal peptide" evidence="1">
    <location>
        <begin position="1"/>
        <end position="25"/>
    </location>
</feature>